<dbReference type="InterPro" id="IPR011059">
    <property type="entry name" value="Metal-dep_hydrolase_composite"/>
</dbReference>
<dbReference type="PANTHER" id="PTHR43135:SF3">
    <property type="entry name" value="ALPHA-D-RIBOSE 1-METHYLPHOSPHONATE 5-TRIPHOSPHATE DIPHOSPHATASE"/>
    <property type="match status" value="1"/>
</dbReference>
<reference evidence="2" key="1">
    <citation type="submission" date="2018-05" db="EMBL/GenBank/DDBJ databases">
        <authorList>
            <person name="Lanie J.A."/>
            <person name="Ng W.-L."/>
            <person name="Kazmierczak K.M."/>
            <person name="Andrzejewski T.M."/>
            <person name="Davidsen T.M."/>
            <person name="Wayne K.J."/>
            <person name="Tettelin H."/>
            <person name="Glass J.I."/>
            <person name="Rusch D."/>
            <person name="Podicherti R."/>
            <person name="Tsui H.-C.T."/>
            <person name="Winkler M.E."/>
        </authorList>
    </citation>
    <scope>NUCLEOTIDE SEQUENCE</scope>
</reference>
<dbReference type="InterPro" id="IPR032466">
    <property type="entry name" value="Metal_Hydrolase"/>
</dbReference>
<organism evidence="2">
    <name type="scientific">marine metagenome</name>
    <dbReference type="NCBI Taxonomy" id="408172"/>
    <lineage>
        <taxon>unclassified sequences</taxon>
        <taxon>metagenomes</taxon>
        <taxon>ecological metagenomes</taxon>
    </lineage>
</organism>
<gene>
    <name evidence="2" type="ORF">METZ01_LOCUS337292</name>
</gene>
<evidence type="ECO:0000259" key="1">
    <source>
        <dbReference type="Pfam" id="PF01979"/>
    </source>
</evidence>
<dbReference type="Gene3D" id="2.30.40.10">
    <property type="entry name" value="Urease, subunit C, domain 1"/>
    <property type="match status" value="1"/>
</dbReference>
<proteinExistence type="predicted"/>
<dbReference type="Gene3D" id="3.20.20.140">
    <property type="entry name" value="Metal-dependent hydrolases"/>
    <property type="match status" value="1"/>
</dbReference>
<feature type="domain" description="Amidohydrolase-related" evidence="1">
    <location>
        <begin position="122"/>
        <end position="230"/>
    </location>
</feature>
<dbReference type="SUPFAM" id="SSF51338">
    <property type="entry name" value="Composite domain of metallo-dependent hydrolases"/>
    <property type="match status" value="1"/>
</dbReference>
<dbReference type="InterPro" id="IPR051781">
    <property type="entry name" value="Metallo-dep_Hydrolase"/>
</dbReference>
<dbReference type="AlphaFoldDB" id="A0A382QHK0"/>
<dbReference type="PANTHER" id="PTHR43135">
    <property type="entry name" value="ALPHA-D-RIBOSE 1-METHYLPHOSPHONATE 5-TRIPHOSPHATE DIPHOSPHATASE"/>
    <property type="match status" value="1"/>
</dbReference>
<feature type="non-terminal residue" evidence="2">
    <location>
        <position position="1"/>
    </location>
</feature>
<evidence type="ECO:0000313" key="2">
    <source>
        <dbReference type="EMBL" id="SVC84438.1"/>
    </source>
</evidence>
<sequence>NGALPVAHIDDEADGRQLIQAGLRDFLHSTVLTFGPGAGVPVDNPEPSQEFIQMCLDNGVSFTPTLSIVQNNWHFAEHPELLEDPALRAAFNQDALARWDDPENRAQVIEAPGFEDRKAAFRQVQDFVKTIHDAGVKVALGNDAGTANVPYGWGIHHEMALYVEAGLTPMQALVAATATGAGQMPPVGEADFGTLQAGMVADLVVLNADPLLDIQNTLEIDRVMRLGEWVEREGLLPTP</sequence>
<dbReference type="Pfam" id="PF01979">
    <property type="entry name" value="Amidohydro_1"/>
    <property type="match status" value="1"/>
</dbReference>
<dbReference type="SUPFAM" id="SSF51556">
    <property type="entry name" value="Metallo-dependent hydrolases"/>
    <property type="match status" value="1"/>
</dbReference>
<accession>A0A382QHK0</accession>
<name>A0A382QHK0_9ZZZZ</name>
<dbReference type="InterPro" id="IPR006680">
    <property type="entry name" value="Amidohydro-rel"/>
</dbReference>
<dbReference type="GO" id="GO:0016810">
    <property type="term" value="F:hydrolase activity, acting on carbon-nitrogen (but not peptide) bonds"/>
    <property type="evidence" value="ECO:0007669"/>
    <property type="project" value="InterPro"/>
</dbReference>
<dbReference type="EMBL" id="UINC01114257">
    <property type="protein sequence ID" value="SVC84438.1"/>
    <property type="molecule type" value="Genomic_DNA"/>
</dbReference>
<protein>
    <recommendedName>
        <fullName evidence="1">Amidohydrolase-related domain-containing protein</fullName>
    </recommendedName>
</protein>